<name>X1CK99_9ZZZZ</name>
<proteinExistence type="predicted"/>
<protein>
    <recommendedName>
        <fullName evidence="1">Cobalamin-independent methionine synthase MetE N-terminal domain-containing protein</fullName>
    </recommendedName>
</protein>
<sequence length="170" mass="19823">MQSYAYGFPRLGRNREYKKIIEGYWNKKISEEELRQGIDKLEGEMLAAYQRYVDKFPVGEMTLYDNMLDTALMLGLYGAKDLDSYYKLCRGKSALEMTKWFNTNYHYLVPQFDSSRPAEAFKINWNKPKEKKDIHRKGIPYLIGPFTFLKLSKGIGREKFGGYLLALAAV</sequence>
<dbReference type="InterPro" id="IPR013215">
    <property type="entry name" value="Cbl-indep_Met_Synth_N"/>
</dbReference>
<reference evidence="2" key="1">
    <citation type="journal article" date="2014" name="Front. Microbiol.">
        <title>High frequency of phylogenetically diverse reductive dehalogenase-homologous genes in deep subseafloor sedimentary metagenomes.</title>
        <authorList>
            <person name="Kawai M."/>
            <person name="Futagami T."/>
            <person name="Toyoda A."/>
            <person name="Takaki Y."/>
            <person name="Nishi S."/>
            <person name="Hori S."/>
            <person name="Arai W."/>
            <person name="Tsubouchi T."/>
            <person name="Morono Y."/>
            <person name="Uchiyama I."/>
            <person name="Ito T."/>
            <person name="Fujiyama A."/>
            <person name="Inagaki F."/>
            <person name="Takami H."/>
        </authorList>
    </citation>
    <scope>NUCLEOTIDE SEQUENCE</scope>
    <source>
        <strain evidence="2">Expedition CK06-06</strain>
    </source>
</reference>
<dbReference type="Pfam" id="PF08267">
    <property type="entry name" value="Meth_synt_1"/>
    <property type="match status" value="1"/>
</dbReference>
<evidence type="ECO:0000259" key="1">
    <source>
        <dbReference type="Pfam" id="PF08267"/>
    </source>
</evidence>
<dbReference type="EMBL" id="BART01033511">
    <property type="protein sequence ID" value="GAH08142.1"/>
    <property type="molecule type" value="Genomic_DNA"/>
</dbReference>
<dbReference type="GO" id="GO:0003871">
    <property type="term" value="F:5-methyltetrahydropteroyltriglutamate-homocysteine S-methyltransferase activity"/>
    <property type="evidence" value="ECO:0007669"/>
    <property type="project" value="InterPro"/>
</dbReference>
<gene>
    <name evidence="2" type="ORF">S01H4_57563</name>
</gene>
<evidence type="ECO:0000313" key="2">
    <source>
        <dbReference type="EMBL" id="GAH08142.1"/>
    </source>
</evidence>
<dbReference type="PANTHER" id="PTHR30519">
    <property type="entry name" value="5-METHYLTETRAHYDROPTEROYLTRIGLUTAMATE--HOMOCYSTEINE METHYLTRANSFERASE"/>
    <property type="match status" value="1"/>
</dbReference>
<organism evidence="2">
    <name type="scientific">marine sediment metagenome</name>
    <dbReference type="NCBI Taxonomy" id="412755"/>
    <lineage>
        <taxon>unclassified sequences</taxon>
        <taxon>metagenomes</taxon>
        <taxon>ecological metagenomes</taxon>
    </lineage>
</organism>
<feature type="domain" description="Cobalamin-independent methionine synthase MetE N-terminal" evidence="1">
    <location>
        <begin position="3"/>
        <end position="158"/>
    </location>
</feature>
<feature type="non-terminal residue" evidence="2">
    <location>
        <position position="170"/>
    </location>
</feature>
<dbReference type="InterPro" id="IPR038071">
    <property type="entry name" value="UROD/MetE-like_sf"/>
</dbReference>
<dbReference type="GO" id="GO:0008652">
    <property type="term" value="P:amino acid biosynthetic process"/>
    <property type="evidence" value="ECO:0007669"/>
    <property type="project" value="InterPro"/>
</dbReference>
<dbReference type="SUPFAM" id="SSF51726">
    <property type="entry name" value="UROD/MetE-like"/>
    <property type="match status" value="1"/>
</dbReference>
<dbReference type="AlphaFoldDB" id="X1CK99"/>
<dbReference type="GO" id="GO:0008270">
    <property type="term" value="F:zinc ion binding"/>
    <property type="evidence" value="ECO:0007669"/>
    <property type="project" value="InterPro"/>
</dbReference>
<accession>X1CK99</accession>
<comment type="caution">
    <text evidence="2">The sequence shown here is derived from an EMBL/GenBank/DDBJ whole genome shotgun (WGS) entry which is preliminary data.</text>
</comment>
<dbReference type="Gene3D" id="3.20.20.210">
    <property type="match status" value="1"/>
</dbReference>